<evidence type="ECO:0000313" key="2">
    <source>
        <dbReference type="Proteomes" id="UP000016702"/>
    </source>
</evidence>
<sequence>MVFRDSPLTAGPDTNYIRYAGAEHIVLGGTSEGNDTMMATDGNDVFQFAAGFGNDRIINFDAIAAGGQDRLDITALNITAATFAASVTIADVGADTLVHIGAADSIRLAGVADATTVTIADFILAG</sequence>
<accession>A0ABM7EHD6</accession>
<evidence type="ECO:0008006" key="3">
    <source>
        <dbReference type="Google" id="ProtNLM"/>
    </source>
</evidence>
<proteinExistence type="predicted"/>
<reference evidence="1 2" key="1">
    <citation type="journal article" date="2014" name="Genome Announc.">
        <title>The Complete Genome Sequence of Pseudomonas putida NBRC 14164T Confirms High Intraspecies Variation.</title>
        <authorList>
            <person name="Ohji S."/>
            <person name="Yamazoe A."/>
            <person name="Hosoyama A."/>
            <person name="Tsuchikane K."/>
            <person name="Ezaki T."/>
            <person name="Fujita N."/>
        </authorList>
    </citation>
    <scope>NUCLEOTIDE SEQUENCE [LARGE SCALE GENOMIC DNA]</scope>
    <source>
        <strain evidence="1 2">NBRC 14164</strain>
    </source>
</reference>
<dbReference type="InterPro" id="IPR011049">
    <property type="entry name" value="Serralysin-like_metalloprot_C"/>
</dbReference>
<gene>
    <name evidence="1" type="ORF">PP4_33410</name>
</gene>
<evidence type="ECO:0000313" key="1">
    <source>
        <dbReference type="EMBL" id="BAN55194.1"/>
    </source>
</evidence>
<dbReference type="Gene3D" id="2.150.10.10">
    <property type="entry name" value="Serralysin-like metalloprotease, C-terminal"/>
    <property type="match status" value="1"/>
</dbReference>
<name>A0ABM7EHD6_PSEPU</name>
<protein>
    <recommendedName>
        <fullName evidence="3">Calcium-binding protein</fullName>
    </recommendedName>
</protein>
<dbReference type="Proteomes" id="UP000016702">
    <property type="component" value="Chromosome"/>
</dbReference>
<dbReference type="EMBL" id="AP013070">
    <property type="protein sequence ID" value="BAN55194.1"/>
    <property type="molecule type" value="Genomic_DNA"/>
</dbReference>
<organism evidence="1 2">
    <name type="scientific">Pseudomonas putida NBRC 14164</name>
    <dbReference type="NCBI Taxonomy" id="1211579"/>
    <lineage>
        <taxon>Bacteria</taxon>
        <taxon>Pseudomonadati</taxon>
        <taxon>Pseudomonadota</taxon>
        <taxon>Gammaproteobacteria</taxon>
        <taxon>Pseudomonadales</taxon>
        <taxon>Pseudomonadaceae</taxon>
        <taxon>Pseudomonas</taxon>
    </lineage>
</organism>
<dbReference type="SUPFAM" id="SSF51120">
    <property type="entry name" value="beta-Roll"/>
    <property type="match status" value="1"/>
</dbReference>
<keyword evidence="2" id="KW-1185">Reference proteome</keyword>